<keyword evidence="8" id="KW-0812">Transmembrane</keyword>
<evidence type="ECO:0000256" key="5">
    <source>
        <dbReference type="ARBA" id="ARBA00023180"/>
    </source>
</evidence>
<dbReference type="GeneID" id="114458180"/>
<feature type="region of interest" description="Disordered" evidence="7">
    <location>
        <begin position="627"/>
        <end position="656"/>
    </location>
</feature>
<dbReference type="SMART" id="SM00082">
    <property type="entry name" value="LRRCT"/>
    <property type="match status" value="1"/>
</dbReference>
<name>A0A8C5G7Z9_GOUWI</name>
<dbReference type="PANTHER" id="PTHR45842">
    <property type="entry name" value="SYNAPTIC ADHESION-LIKE MOLECULE SALM"/>
    <property type="match status" value="1"/>
</dbReference>
<evidence type="ECO:0000256" key="9">
    <source>
        <dbReference type="SAM" id="SignalP"/>
    </source>
</evidence>
<evidence type="ECO:0000256" key="7">
    <source>
        <dbReference type="SAM" id="MobiDB-lite"/>
    </source>
</evidence>
<dbReference type="Proteomes" id="UP000694680">
    <property type="component" value="Chromosome 3"/>
</dbReference>
<keyword evidence="8" id="KW-0472">Membrane</keyword>
<protein>
    <submittedName>
        <fullName evidence="11">Immunoglobulin superfamily containing leucine-rich repeat protein 2-like</fullName>
    </submittedName>
</protein>
<dbReference type="InterPro" id="IPR007110">
    <property type="entry name" value="Ig-like_dom"/>
</dbReference>
<dbReference type="InterPro" id="IPR000483">
    <property type="entry name" value="Cys-rich_flank_reg_C"/>
</dbReference>
<dbReference type="Gene3D" id="3.80.10.10">
    <property type="entry name" value="Ribonuclease Inhibitor"/>
    <property type="match status" value="1"/>
</dbReference>
<feature type="domain" description="Ig-like" evidence="10">
    <location>
        <begin position="239"/>
        <end position="347"/>
    </location>
</feature>
<organism evidence="11 12">
    <name type="scientific">Gouania willdenowi</name>
    <name type="common">Blunt-snouted clingfish</name>
    <name type="synonym">Lepadogaster willdenowi</name>
    <dbReference type="NCBI Taxonomy" id="441366"/>
    <lineage>
        <taxon>Eukaryota</taxon>
        <taxon>Metazoa</taxon>
        <taxon>Chordata</taxon>
        <taxon>Craniata</taxon>
        <taxon>Vertebrata</taxon>
        <taxon>Euteleostomi</taxon>
        <taxon>Actinopterygii</taxon>
        <taxon>Neopterygii</taxon>
        <taxon>Teleostei</taxon>
        <taxon>Neoteleostei</taxon>
        <taxon>Acanthomorphata</taxon>
        <taxon>Ovalentaria</taxon>
        <taxon>Blenniimorphae</taxon>
        <taxon>Blenniiformes</taxon>
        <taxon>Gobiesocoidei</taxon>
        <taxon>Gobiesocidae</taxon>
        <taxon>Gobiesocinae</taxon>
        <taxon>Gouania</taxon>
    </lineage>
</organism>
<dbReference type="InterPro" id="IPR050467">
    <property type="entry name" value="LRFN"/>
</dbReference>
<dbReference type="InterPro" id="IPR003591">
    <property type="entry name" value="Leu-rich_rpt_typical-subtyp"/>
</dbReference>
<dbReference type="PROSITE" id="PS50835">
    <property type="entry name" value="IG_LIKE"/>
    <property type="match status" value="1"/>
</dbReference>
<accession>A0A8C5G7Z9</accession>
<dbReference type="PANTHER" id="PTHR45842:SF12">
    <property type="entry name" value="KEKKON 5, ISOFORM A"/>
    <property type="match status" value="1"/>
</dbReference>
<gene>
    <name evidence="11" type="primary">LOC114458180</name>
</gene>
<dbReference type="InterPro" id="IPR003598">
    <property type="entry name" value="Ig_sub2"/>
</dbReference>
<feature type="signal peptide" evidence="9">
    <location>
        <begin position="1"/>
        <end position="25"/>
    </location>
</feature>
<feature type="region of interest" description="Disordered" evidence="7">
    <location>
        <begin position="469"/>
        <end position="493"/>
    </location>
</feature>
<keyword evidence="6" id="KW-0393">Immunoglobulin domain</keyword>
<keyword evidence="8" id="KW-1133">Transmembrane helix</keyword>
<dbReference type="SMART" id="SM00408">
    <property type="entry name" value="IGc2"/>
    <property type="match status" value="1"/>
</dbReference>
<evidence type="ECO:0000256" key="1">
    <source>
        <dbReference type="ARBA" id="ARBA00022614"/>
    </source>
</evidence>
<dbReference type="SUPFAM" id="SSF48726">
    <property type="entry name" value="Immunoglobulin"/>
    <property type="match status" value="1"/>
</dbReference>
<feature type="compositionally biased region" description="Basic and acidic residues" evidence="7">
    <location>
        <begin position="474"/>
        <end position="487"/>
    </location>
</feature>
<dbReference type="SMART" id="SM00409">
    <property type="entry name" value="IG"/>
    <property type="match status" value="1"/>
</dbReference>
<dbReference type="RefSeq" id="XP_028296285.1">
    <property type="nucleotide sequence ID" value="XM_028440484.1"/>
</dbReference>
<dbReference type="Ensembl" id="ENSGWIT00000022943.1">
    <property type="protein sequence ID" value="ENSGWIP00000020900.1"/>
    <property type="gene ID" value="ENSGWIG00000011312.1"/>
</dbReference>
<feature type="region of interest" description="Disordered" evidence="7">
    <location>
        <begin position="674"/>
        <end position="699"/>
    </location>
</feature>
<evidence type="ECO:0000256" key="4">
    <source>
        <dbReference type="ARBA" id="ARBA00023157"/>
    </source>
</evidence>
<proteinExistence type="predicted"/>
<evidence type="ECO:0000259" key="10">
    <source>
        <dbReference type="PROSITE" id="PS50835"/>
    </source>
</evidence>
<evidence type="ECO:0000256" key="2">
    <source>
        <dbReference type="ARBA" id="ARBA00022729"/>
    </source>
</evidence>
<dbReference type="Pfam" id="PF07679">
    <property type="entry name" value="I-set"/>
    <property type="match status" value="1"/>
</dbReference>
<dbReference type="SMART" id="SM00369">
    <property type="entry name" value="LRR_TYP"/>
    <property type="match status" value="4"/>
</dbReference>
<evidence type="ECO:0000313" key="12">
    <source>
        <dbReference type="Proteomes" id="UP000694680"/>
    </source>
</evidence>
<feature type="compositionally biased region" description="Acidic residues" evidence="7">
    <location>
        <begin position="635"/>
        <end position="655"/>
    </location>
</feature>
<dbReference type="InterPro" id="IPR032675">
    <property type="entry name" value="LRR_dom_sf"/>
</dbReference>
<dbReference type="InterPro" id="IPR013098">
    <property type="entry name" value="Ig_I-set"/>
</dbReference>
<sequence>MQKMEAVFFLWVTLWTSAVFPPVLGCPELCTCSNKYSRPFAECSFKDLSQVPDGFPPNVTTIGLSANKIGLLSVSSFDKATGLMSLWLSHNKIAFIERGTFAQLLRLRNLDISHNKIVNFPWGDLHNLTGLHLLKINHNEMSSLPRDAFDNQKELRSLRLNNNKFVSLAEGTFDGLVSLSHLQIAKNPFACTCSMEWFRDWISTSTISIPDKKLITCATPKKLNGQPMGNLAQSKCISPEVIIRPESNDHNRNLYEDTELVLTCEVKGNPKPEVTWSIHSKRTKLELPLQFIDIDSSGEFTEDSMGPVTVFNDGTLLISNLRKEDSGKYKCFATNELGSAEDFVTVKVVASPQSMEEKEIPYQHTDPSIHQTTKKIPASDLVPPSETDSVTTAFNAITENVSTSLEKTKRSASNSSKCGLTANTRYVSDHNFSTSLDDIRLLTFDFGVIVLGVSETEARVRLNHRLIPQSSSSSEERVDDSGEKQDLPDASAKAPSGGLYLCAAADQKHSAVQWSKIKDSINTYLFSGLRPATNYSLCLTYREEDCEVQVMFTTRRRVTNLLIIVSVSIFLLTISTVPLLAATCFHLVYKYRSKTYRLILKAKNRYHVEGNLTSNFRVTHTKLQRRLKESHLDEEKEGDSESGDGEKEAETEESVVTDSLCLSQCRVNLEDCEAESESSDRLPLGAEAVNLSRDITSHQ</sequence>
<feature type="transmembrane region" description="Helical" evidence="8">
    <location>
        <begin position="561"/>
        <end position="589"/>
    </location>
</feature>
<keyword evidence="1" id="KW-0433">Leucine-rich repeat</keyword>
<keyword evidence="4" id="KW-1015">Disulfide bond</keyword>
<evidence type="ECO:0000256" key="6">
    <source>
        <dbReference type="ARBA" id="ARBA00023319"/>
    </source>
</evidence>
<dbReference type="InterPro" id="IPR001611">
    <property type="entry name" value="Leu-rich_rpt"/>
</dbReference>
<dbReference type="OrthoDB" id="2151624at2759"/>
<dbReference type="SUPFAM" id="SSF52058">
    <property type="entry name" value="L domain-like"/>
    <property type="match status" value="1"/>
</dbReference>
<reference evidence="11" key="2">
    <citation type="submission" date="2025-08" db="UniProtKB">
        <authorList>
            <consortium name="Ensembl"/>
        </authorList>
    </citation>
    <scope>IDENTIFICATION</scope>
</reference>
<dbReference type="Pfam" id="PF13855">
    <property type="entry name" value="LRR_8"/>
    <property type="match status" value="2"/>
</dbReference>
<dbReference type="FunFam" id="2.60.40.10:FF:000032">
    <property type="entry name" value="palladin isoform X1"/>
    <property type="match status" value="1"/>
</dbReference>
<dbReference type="InterPro" id="IPR013783">
    <property type="entry name" value="Ig-like_fold"/>
</dbReference>
<dbReference type="InterPro" id="IPR003599">
    <property type="entry name" value="Ig_sub"/>
</dbReference>
<keyword evidence="5" id="KW-0325">Glycoprotein</keyword>
<dbReference type="Gene3D" id="2.60.40.10">
    <property type="entry name" value="Immunoglobulins"/>
    <property type="match status" value="1"/>
</dbReference>
<evidence type="ECO:0000313" key="11">
    <source>
        <dbReference type="Ensembl" id="ENSGWIP00000020900.1"/>
    </source>
</evidence>
<evidence type="ECO:0000256" key="8">
    <source>
        <dbReference type="SAM" id="Phobius"/>
    </source>
</evidence>
<keyword evidence="2 9" id="KW-0732">Signal</keyword>
<reference evidence="11" key="3">
    <citation type="submission" date="2025-09" db="UniProtKB">
        <authorList>
            <consortium name="Ensembl"/>
        </authorList>
    </citation>
    <scope>IDENTIFICATION</scope>
</reference>
<keyword evidence="12" id="KW-1185">Reference proteome</keyword>
<dbReference type="AlphaFoldDB" id="A0A8C5G7Z9"/>
<reference evidence="11" key="1">
    <citation type="submission" date="2020-06" db="EMBL/GenBank/DDBJ databases">
        <authorList>
            <consortium name="Wellcome Sanger Institute Data Sharing"/>
        </authorList>
    </citation>
    <scope>NUCLEOTIDE SEQUENCE [LARGE SCALE GENOMIC DNA]</scope>
</reference>
<dbReference type="InterPro" id="IPR036179">
    <property type="entry name" value="Ig-like_dom_sf"/>
</dbReference>
<keyword evidence="3" id="KW-0677">Repeat</keyword>
<evidence type="ECO:0000256" key="3">
    <source>
        <dbReference type="ARBA" id="ARBA00022737"/>
    </source>
</evidence>
<feature type="chain" id="PRO_5034297320" evidence="9">
    <location>
        <begin position="26"/>
        <end position="699"/>
    </location>
</feature>